<keyword evidence="8 9" id="KW-0624">Polysaccharide degradation</keyword>
<dbReference type="PROSITE" id="PS51760">
    <property type="entry name" value="GH10_2"/>
    <property type="match status" value="1"/>
</dbReference>
<sequence>RGLLLGAAAAALAAPVPSADGGDGLRAVAARRGVQFGIAVRGAALENDAAFAAAAAREAGMLVPEGAGKWWVLQAAEGVFDFAELDAIAAFAGRHGQAVRGHTLLWHAAMEDWTVAALAEGAARGRSVLETHFDRVLDHTAATIRDWDVANEAVADPWNSTELLKDSPWLRSIGPDYLDLAFRLARQKDAGLTLTYNDYGCEHDTDFDDEKRRRVLALVRGMRDRGVPIDAVGLQGHLHRDNKFSAPKVTEFVRSVRALDLKVLITELDVIEPETQSDPSERDARSAALVHAFVSTVLEAGGSAVLCWGLSDRHSWATDQPPPTPAENAPGSPGPPPGGPARPLPLDTELRRKPMWHALARAFEGRPWP</sequence>
<evidence type="ECO:0000256" key="9">
    <source>
        <dbReference type="RuleBase" id="RU361174"/>
    </source>
</evidence>
<feature type="non-terminal residue" evidence="12">
    <location>
        <position position="1"/>
    </location>
</feature>
<dbReference type="AlphaFoldDB" id="A0A6J4H939"/>
<evidence type="ECO:0000256" key="8">
    <source>
        <dbReference type="ARBA" id="ARBA00023326"/>
    </source>
</evidence>
<dbReference type="InterPro" id="IPR044846">
    <property type="entry name" value="GH10"/>
</dbReference>
<proteinExistence type="inferred from homology"/>
<evidence type="ECO:0000313" key="12">
    <source>
        <dbReference type="EMBL" id="CAA9214939.1"/>
    </source>
</evidence>
<feature type="domain" description="GH10" evidence="11">
    <location>
        <begin position="19"/>
        <end position="362"/>
    </location>
</feature>
<feature type="compositionally biased region" description="Pro residues" evidence="10">
    <location>
        <begin position="332"/>
        <end position="343"/>
    </location>
</feature>
<evidence type="ECO:0000256" key="2">
    <source>
        <dbReference type="ARBA" id="ARBA00007495"/>
    </source>
</evidence>
<dbReference type="PANTHER" id="PTHR31490">
    <property type="entry name" value="GLYCOSYL HYDROLASE"/>
    <property type="match status" value="1"/>
</dbReference>
<evidence type="ECO:0000256" key="6">
    <source>
        <dbReference type="ARBA" id="ARBA00023277"/>
    </source>
</evidence>
<dbReference type="GO" id="GO:0031176">
    <property type="term" value="F:endo-1,4-beta-xylanase activity"/>
    <property type="evidence" value="ECO:0007669"/>
    <property type="project" value="UniProtKB-EC"/>
</dbReference>
<evidence type="ECO:0000259" key="11">
    <source>
        <dbReference type="PROSITE" id="PS51760"/>
    </source>
</evidence>
<dbReference type="PANTHER" id="PTHR31490:SF88">
    <property type="entry name" value="BETA-XYLANASE"/>
    <property type="match status" value="1"/>
</dbReference>
<dbReference type="InterPro" id="IPR017853">
    <property type="entry name" value="GH"/>
</dbReference>
<dbReference type="PRINTS" id="PR00134">
    <property type="entry name" value="GLHYDRLASE10"/>
</dbReference>
<feature type="region of interest" description="Disordered" evidence="10">
    <location>
        <begin position="316"/>
        <end position="350"/>
    </location>
</feature>
<evidence type="ECO:0000256" key="1">
    <source>
        <dbReference type="ARBA" id="ARBA00000681"/>
    </source>
</evidence>
<comment type="catalytic activity">
    <reaction evidence="1 9">
        <text>Endohydrolysis of (1-&gt;4)-beta-D-xylosidic linkages in xylans.</text>
        <dbReference type="EC" id="3.2.1.8"/>
    </reaction>
</comment>
<dbReference type="Pfam" id="PF00331">
    <property type="entry name" value="Glyco_hydro_10"/>
    <property type="match status" value="1"/>
</dbReference>
<comment type="similarity">
    <text evidence="2 9">Belongs to the glycosyl hydrolase 10 (cellulase F) family.</text>
</comment>
<evidence type="ECO:0000256" key="7">
    <source>
        <dbReference type="ARBA" id="ARBA00023295"/>
    </source>
</evidence>
<dbReference type="EMBL" id="CADCTG010000032">
    <property type="protein sequence ID" value="CAA9214939.1"/>
    <property type="molecule type" value="Genomic_DNA"/>
</dbReference>
<dbReference type="Gene3D" id="3.20.20.80">
    <property type="entry name" value="Glycosidases"/>
    <property type="match status" value="1"/>
</dbReference>
<evidence type="ECO:0000256" key="10">
    <source>
        <dbReference type="SAM" id="MobiDB-lite"/>
    </source>
</evidence>
<keyword evidence="3" id="KW-0858">Xylan degradation</keyword>
<dbReference type="SMART" id="SM00633">
    <property type="entry name" value="Glyco_10"/>
    <property type="match status" value="1"/>
</dbReference>
<evidence type="ECO:0000256" key="4">
    <source>
        <dbReference type="ARBA" id="ARBA00022729"/>
    </source>
</evidence>
<evidence type="ECO:0000256" key="3">
    <source>
        <dbReference type="ARBA" id="ARBA00022651"/>
    </source>
</evidence>
<dbReference type="SUPFAM" id="SSF51445">
    <property type="entry name" value="(Trans)glycosidases"/>
    <property type="match status" value="1"/>
</dbReference>
<keyword evidence="4" id="KW-0732">Signal</keyword>
<name>A0A6J4H939_9PROT</name>
<reference evidence="12" key="1">
    <citation type="submission" date="2020-02" db="EMBL/GenBank/DDBJ databases">
        <authorList>
            <person name="Meier V. D."/>
        </authorList>
    </citation>
    <scope>NUCLEOTIDE SEQUENCE</scope>
    <source>
        <strain evidence="12">AVDCRST_MAG08</strain>
    </source>
</reference>
<gene>
    <name evidence="12" type="ORF">AVDCRST_MAG08-305</name>
</gene>
<dbReference type="InterPro" id="IPR001000">
    <property type="entry name" value="GH10_dom"/>
</dbReference>
<keyword evidence="7 9" id="KW-0326">Glycosidase</keyword>
<dbReference type="EC" id="3.2.1.8" evidence="9"/>
<accession>A0A6J4H939</accession>
<evidence type="ECO:0000256" key="5">
    <source>
        <dbReference type="ARBA" id="ARBA00022801"/>
    </source>
</evidence>
<keyword evidence="6 9" id="KW-0119">Carbohydrate metabolism</keyword>
<dbReference type="GO" id="GO:0045493">
    <property type="term" value="P:xylan catabolic process"/>
    <property type="evidence" value="ECO:0007669"/>
    <property type="project" value="UniProtKB-KW"/>
</dbReference>
<organism evidence="12">
    <name type="scientific">uncultured Acetobacteraceae bacterium</name>
    <dbReference type="NCBI Taxonomy" id="169975"/>
    <lineage>
        <taxon>Bacteria</taxon>
        <taxon>Pseudomonadati</taxon>
        <taxon>Pseudomonadota</taxon>
        <taxon>Alphaproteobacteria</taxon>
        <taxon>Acetobacterales</taxon>
        <taxon>Acetobacteraceae</taxon>
        <taxon>environmental samples</taxon>
    </lineage>
</organism>
<protein>
    <recommendedName>
        <fullName evidence="9">Beta-xylanase</fullName>
        <ecNumber evidence="9">3.2.1.8</ecNumber>
    </recommendedName>
</protein>
<keyword evidence="5 9" id="KW-0378">Hydrolase</keyword>